<evidence type="ECO:0000256" key="1">
    <source>
        <dbReference type="SAM" id="SignalP"/>
    </source>
</evidence>
<name>A0ABW5CB28_9PROT</name>
<comment type="caution">
    <text evidence="2">The sequence shown here is derived from an EMBL/GenBank/DDBJ whole genome shotgun (WGS) entry which is preliminary data.</text>
</comment>
<evidence type="ECO:0000313" key="2">
    <source>
        <dbReference type="EMBL" id="MFD2233290.1"/>
    </source>
</evidence>
<dbReference type="EMBL" id="JBHUIY010000007">
    <property type="protein sequence ID" value="MFD2233290.1"/>
    <property type="molecule type" value="Genomic_DNA"/>
</dbReference>
<keyword evidence="3" id="KW-1185">Reference proteome</keyword>
<reference evidence="3" key="1">
    <citation type="journal article" date="2019" name="Int. J. Syst. Evol. Microbiol.">
        <title>The Global Catalogue of Microorganisms (GCM) 10K type strain sequencing project: providing services to taxonomists for standard genome sequencing and annotation.</title>
        <authorList>
            <consortium name="The Broad Institute Genomics Platform"/>
            <consortium name="The Broad Institute Genome Sequencing Center for Infectious Disease"/>
            <person name="Wu L."/>
            <person name="Ma J."/>
        </authorList>
    </citation>
    <scope>NUCLEOTIDE SEQUENCE [LARGE SCALE GENOMIC DNA]</scope>
    <source>
        <strain evidence="3">KCTC 15012</strain>
    </source>
</reference>
<keyword evidence="1" id="KW-0732">Signal</keyword>
<organism evidence="2 3">
    <name type="scientific">Phaeospirillum tilakii</name>
    <dbReference type="NCBI Taxonomy" id="741673"/>
    <lineage>
        <taxon>Bacteria</taxon>
        <taxon>Pseudomonadati</taxon>
        <taxon>Pseudomonadota</taxon>
        <taxon>Alphaproteobacteria</taxon>
        <taxon>Rhodospirillales</taxon>
        <taxon>Rhodospirillaceae</taxon>
        <taxon>Phaeospirillum</taxon>
    </lineage>
</organism>
<dbReference type="Proteomes" id="UP001597296">
    <property type="component" value="Unassembled WGS sequence"/>
</dbReference>
<feature type="chain" id="PRO_5046244071" description="Lipoprotein" evidence="1">
    <location>
        <begin position="19"/>
        <end position="104"/>
    </location>
</feature>
<accession>A0ABW5CB28</accession>
<evidence type="ECO:0000313" key="3">
    <source>
        <dbReference type="Proteomes" id="UP001597296"/>
    </source>
</evidence>
<feature type="signal peptide" evidence="1">
    <location>
        <begin position="1"/>
        <end position="18"/>
    </location>
</feature>
<protein>
    <recommendedName>
        <fullName evidence="4">Lipoprotein</fullName>
    </recommendedName>
</protein>
<sequence length="104" mass="11298">MFFSPLPLALGLAGLALAGCSATSVPWRNPSVSPEQTRHDYYACRRQAERDSGWREESASGPFRDYDRQQAKAIADSSLKACMVGLGYQPIDRAAADRPKPAAP</sequence>
<dbReference type="RefSeq" id="WP_377315070.1">
    <property type="nucleotide sequence ID" value="NZ_JBHUIY010000007.1"/>
</dbReference>
<proteinExistence type="predicted"/>
<evidence type="ECO:0008006" key="4">
    <source>
        <dbReference type="Google" id="ProtNLM"/>
    </source>
</evidence>
<gene>
    <name evidence="2" type="ORF">ACFSNB_05680</name>
</gene>